<name>A0A328BQ06_9CAUL</name>
<feature type="compositionally biased region" description="Basic and acidic residues" evidence="1">
    <location>
        <begin position="123"/>
        <end position="132"/>
    </location>
</feature>
<dbReference type="OrthoDB" id="7211009at2"/>
<evidence type="ECO:0008006" key="4">
    <source>
        <dbReference type="Google" id="ProtNLM"/>
    </source>
</evidence>
<protein>
    <recommendedName>
        <fullName evidence="4">DUF3035 domain-containing protein</fullName>
    </recommendedName>
</protein>
<evidence type="ECO:0000256" key="1">
    <source>
        <dbReference type="SAM" id="MobiDB-lite"/>
    </source>
</evidence>
<evidence type="ECO:0000313" key="3">
    <source>
        <dbReference type="Proteomes" id="UP000249524"/>
    </source>
</evidence>
<feature type="region of interest" description="Disordered" evidence="1">
    <location>
        <begin position="89"/>
        <end position="138"/>
    </location>
</feature>
<dbReference type="EMBL" id="QFYS01000001">
    <property type="protein sequence ID" value="RAK68755.1"/>
    <property type="molecule type" value="Genomic_DNA"/>
</dbReference>
<dbReference type="Proteomes" id="UP000249524">
    <property type="component" value="Unassembled WGS sequence"/>
</dbReference>
<gene>
    <name evidence="2" type="ORF">DJ019_01710</name>
</gene>
<keyword evidence="3" id="KW-1185">Reference proteome</keyword>
<evidence type="ECO:0000313" key="2">
    <source>
        <dbReference type="EMBL" id="RAK68755.1"/>
    </source>
</evidence>
<reference evidence="2 3" key="1">
    <citation type="submission" date="2018-05" db="EMBL/GenBank/DDBJ databases">
        <authorList>
            <person name="Lanie J.A."/>
            <person name="Ng W.-L."/>
            <person name="Kazmierczak K.M."/>
            <person name="Andrzejewski T.M."/>
            <person name="Davidsen T.M."/>
            <person name="Wayne K.J."/>
            <person name="Tettelin H."/>
            <person name="Glass J.I."/>
            <person name="Rusch D."/>
            <person name="Podicherti R."/>
            <person name="Tsui H.-C.T."/>
            <person name="Winkler M.E."/>
        </authorList>
    </citation>
    <scope>NUCLEOTIDE SEQUENCE [LARGE SCALE GENOMIC DNA]</scope>
    <source>
        <strain evidence="2 3">BUT-10</strain>
    </source>
</reference>
<dbReference type="PROSITE" id="PS51257">
    <property type="entry name" value="PROKAR_LIPOPROTEIN"/>
    <property type="match status" value="1"/>
</dbReference>
<dbReference type="RefSeq" id="WP_111274247.1">
    <property type="nucleotide sequence ID" value="NZ_QFYS01000001.1"/>
</dbReference>
<sequence>MALRLVQSASLVAGCALLTGCAGSPFKDAKVDPASPVAADVTRITRQPAKYPTFADIPKPPTDIRPLAQYGADARTVLAAGEALERATAPGTWTLEGTDDFAEKARRDAGPQLEPPNPGDAEAFARELRERATPPPPR</sequence>
<organism evidence="2 3">
    <name type="scientific">Phenylobacterium kunshanense</name>
    <dbReference type="NCBI Taxonomy" id="1445034"/>
    <lineage>
        <taxon>Bacteria</taxon>
        <taxon>Pseudomonadati</taxon>
        <taxon>Pseudomonadota</taxon>
        <taxon>Alphaproteobacteria</taxon>
        <taxon>Caulobacterales</taxon>
        <taxon>Caulobacteraceae</taxon>
        <taxon>Phenylobacterium</taxon>
    </lineage>
</organism>
<comment type="caution">
    <text evidence="2">The sequence shown here is derived from an EMBL/GenBank/DDBJ whole genome shotgun (WGS) entry which is preliminary data.</text>
</comment>
<proteinExistence type="predicted"/>
<accession>A0A328BQ06</accession>
<dbReference type="AlphaFoldDB" id="A0A328BQ06"/>